<dbReference type="GO" id="GO:0009611">
    <property type="term" value="P:response to wounding"/>
    <property type="evidence" value="ECO:0007669"/>
    <property type="project" value="InterPro"/>
</dbReference>
<keyword evidence="2" id="KW-0646">Protease inhibitor</keyword>
<evidence type="ECO:0000313" key="5">
    <source>
        <dbReference type="EMBL" id="KAJ8599277.1"/>
    </source>
</evidence>
<accession>A0AAD7XFF0</accession>
<evidence type="ECO:0000313" key="6">
    <source>
        <dbReference type="Proteomes" id="UP001230188"/>
    </source>
</evidence>
<dbReference type="PANTHER" id="PTHR33091:SF29">
    <property type="entry name" value="SUBTILISIN INHIBITOR 1"/>
    <property type="match status" value="1"/>
</dbReference>
<feature type="chain" id="PRO_5042239516" evidence="4">
    <location>
        <begin position="16"/>
        <end position="105"/>
    </location>
</feature>
<comment type="caution">
    <text evidence="5">The sequence shown here is derived from an EMBL/GenBank/DDBJ whole genome shotgun (WGS) entry which is preliminary data.</text>
</comment>
<dbReference type="Gene3D" id="3.30.10.10">
    <property type="entry name" value="Trypsin Inhibitor V, subunit A"/>
    <property type="match status" value="1"/>
</dbReference>
<feature type="signal peptide" evidence="4">
    <location>
        <begin position="1"/>
        <end position="15"/>
    </location>
</feature>
<reference evidence="5" key="1">
    <citation type="submission" date="2023-01" db="EMBL/GenBank/DDBJ databases">
        <title>Metagenome sequencing of chrysophaentin producing Chrysophaeum taylorii.</title>
        <authorList>
            <person name="Davison J."/>
            <person name="Bewley C."/>
        </authorList>
    </citation>
    <scope>NUCLEOTIDE SEQUENCE</scope>
    <source>
        <strain evidence="5">NIES-1699</strain>
    </source>
</reference>
<dbReference type="SUPFAM" id="SSF54654">
    <property type="entry name" value="CI-2 family of serine protease inhibitors"/>
    <property type="match status" value="1"/>
</dbReference>
<protein>
    <submittedName>
        <fullName evidence="5">Uncharacterized protein</fullName>
    </submittedName>
</protein>
<keyword evidence="3" id="KW-0722">Serine protease inhibitor</keyword>
<evidence type="ECO:0000256" key="3">
    <source>
        <dbReference type="ARBA" id="ARBA00022900"/>
    </source>
</evidence>
<keyword evidence="6" id="KW-1185">Reference proteome</keyword>
<dbReference type="AlphaFoldDB" id="A0AAD7XFF0"/>
<proteinExistence type="inferred from homology"/>
<dbReference type="PANTHER" id="PTHR33091">
    <property type="entry name" value="PROTEIN, PUTATIVE, EXPRESSED-RELATED"/>
    <property type="match status" value="1"/>
</dbReference>
<dbReference type="GO" id="GO:0004867">
    <property type="term" value="F:serine-type endopeptidase inhibitor activity"/>
    <property type="evidence" value="ECO:0007669"/>
    <property type="project" value="UniProtKB-KW"/>
</dbReference>
<evidence type="ECO:0000256" key="4">
    <source>
        <dbReference type="SAM" id="SignalP"/>
    </source>
</evidence>
<dbReference type="InterPro" id="IPR036354">
    <property type="entry name" value="Prot_inh_pot1_sf"/>
</dbReference>
<dbReference type="EMBL" id="JAQMWT010000574">
    <property type="protein sequence ID" value="KAJ8599277.1"/>
    <property type="molecule type" value="Genomic_DNA"/>
</dbReference>
<evidence type="ECO:0000256" key="1">
    <source>
        <dbReference type="ARBA" id="ARBA00008210"/>
    </source>
</evidence>
<organism evidence="5 6">
    <name type="scientific">Chrysophaeum taylorii</name>
    <dbReference type="NCBI Taxonomy" id="2483200"/>
    <lineage>
        <taxon>Eukaryota</taxon>
        <taxon>Sar</taxon>
        <taxon>Stramenopiles</taxon>
        <taxon>Ochrophyta</taxon>
        <taxon>Pelagophyceae</taxon>
        <taxon>Pelagomonadales</taxon>
        <taxon>Pelagomonadaceae</taxon>
        <taxon>Chrysophaeum</taxon>
    </lineage>
</organism>
<gene>
    <name evidence="5" type="ORF">CTAYLR_006795</name>
</gene>
<dbReference type="Proteomes" id="UP001230188">
    <property type="component" value="Unassembled WGS sequence"/>
</dbReference>
<comment type="similarity">
    <text evidence="1">Belongs to the protease inhibitor I13 (potato type I serine protease inhibitor) family.</text>
</comment>
<dbReference type="InterPro" id="IPR000864">
    <property type="entry name" value="Prot_inh_pot1"/>
</dbReference>
<sequence>MNWCLLLLFSAAAFSTPNMPNEPDTAAWGTFVGKRATEVVEQIKRENPSLKVVHAARCAASLSLTTTTTREQVPTDAMVTMDFRLDRVRVFHDKDGLVARTPKVG</sequence>
<keyword evidence="4" id="KW-0732">Signal</keyword>
<dbReference type="Pfam" id="PF00280">
    <property type="entry name" value="potato_inhibit"/>
    <property type="match status" value="1"/>
</dbReference>
<evidence type="ECO:0000256" key="2">
    <source>
        <dbReference type="ARBA" id="ARBA00022690"/>
    </source>
</evidence>
<name>A0AAD7XFF0_9STRA</name>